<evidence type="ECO:0000313" key="3">
    <source>
        <dbReference type="Proteomes" id="UP000309668"/>
    </source>
</evidence>
<feature type="compositionally biased region" description="Polar residues" evidence="1">
    <location>
        <begin position="19"/>
        <end position="40"/>
    </location>
</feature>
<keyword evidence="3" id="KW-1185">Reference proteome</keyword>
<sequence>MTTPKDIAPETHNSEQDDAQSQAQTVSADAQAKQNASPTESIKVGDSGVMGDSTQDLVDHMRDMESSGRIDMGAFKGEPNMDDNAGKFGKGHDAEFEGDDS</sequence>
<evidence type="ECO:0000313" key="2">
    <source>
        <dbReference type="EMBL" id="TMM48038.1"/>
    </source>
</evidence>
<dbReference type="RefSeq" id="WP_138617324.1">
    <property type="nucleotide sequence ID" value="NZ_VCAO01000003.1"/>
</dbReference>
<dbReference type="EMBL" id="VCAO01000003">
    <property type="protein sequence ID" value="TMM48038.1"/>
    <property type="molecule type" value="Genomic_DNA"/>
</dbReference>
<reference evidence="2 3" key="1">
    <citation type="submission" date="2019-05" db="EMBL/GenBank/DDBJ databases">
        <title>Erythrobacter marisflavi sp. nov., isolated from isolated from water of an estuary environment.</title>
        <authorList>
            <person name="Yoon J.-H."/>
        </authorList>
    </citation>
    <scope>NUCLEOTIDE SEQUENCE [LARGE SCALE GENOMIC DNA]</scope>
    <source>
        <strain evidence="2 3">KEM-5</strain>
    </source>
</reference>
<dbReference type="OrthoDB" id="7427177at2"/>
<evidence type="ECO:0000256" key="1">
    <source>
        <dbReference type="SAM" id="MobiDB-lite"/>
    </source>
</evidence>
<dbReference type="AlphaFoldDB" id="A0A5S3PAG7"/>
<gene>
    <name evidence="2" type="ORF">FEV51_06945</name>
</gene>
<name>A0A5S3PAG7_9SPHN</name>
<accession>A0A5S3PAG7</accession>
<comment type="caution">
    <text evidence="2">The sequence shown here is derived from an EMBL/GenBank/DDBJ whole genome shotgun (WGS) entry which is preliminary data.</text>
</comment>
<protein>
    <submittedName>
        <fullName evidence="2">Uncharacterized protein</fullName>
    </submittedName>
</protein>
<organism evidence="2 3">
    <name type="scientific">Qipengyuania marisflavi</name>
    <dbReference type="NCBI Taxonomy" id="2486356"/>
    <lineage>
        <taxon>Bacteria</taxon>
        <taxon>Pseudomonadati</taxon>
        <taxon>Pseudomonadota</taxon>
        <taxon>Alphaproteobacteria</taxon>
        <taxon>Sphingomonadales</taxon>
        <taxon>Erythrobacteraceae</taxon>
        <taxon>Qipengyuania</taxon>
    </lineage>
</organism>
<feature type="region of interest" description="Disordered" evidence="1">
    <location>
        <begin position="70"/>
        <end position="101"/>
    </location>
</feature>
<dbReference type="Proteomes" id="UP000309668">
    <property type="component" value="Unassembled WGS sequence"/>
</dbReference>
<proteinExistence type="predicted"/>
<feature type="region of interest" description="Disordered" evidence="1">
    <location>
        <begin position="1"/>
        <end position="54"/>
    </location>
</feature>